<feature type="compositionally biased region" description="Basic and acidic residues" evidence="1">
    <location>
        <begin position="73"/>
        <end position="89"/>
    </location>
</feature>
<dbReference type="RefSeq" id="WP_024903456.1">
    <property type="nucleotide sequence ID" value="NZ_CADFGU010000005.1"/>
</dbReference>
<accession>A0A0F5K430</accession>
<dbReference type="Proteomes" id="UP000033618">
    <property type="component" value="Unassembled WGS sequence"/>
</dbReference>
<keyword evidence="3" id="KW-1185">Reference proteome</keyword>
<dbReference type="PATRIC" id="fig|28092.6.peg.967"/>
<evidence type="ECO:0000256" key="1">
    <source>
        <dbReference type="SAM" id="MobiDB-lite"/>
    </source>
</evidence>
<dbReference type="AlphaFoldDB" id="A0A0F5K430"/>
<reference evidence="2 3" key="1">
    <citation type="submission" date="2015-03" db="EMBL/GenBank/DDBJ databases">
        <title>Draft Genome Sequence of Burkholderia andropogonis type strain ICMP2807, isolated from Sorghum bicolor.</title>
        <authorList>
            <person name="Lopes-Santos L."/>
            <person name="Castro D.B."/>
            <person name="Ottoboni L.M."/>
            <person name="Park D."/>
            <person name="Weirc B.S."/>
            <person name="Destefano S.A."/>
        </authorList>
    </citation>
    <scope>NUCLEOTIDE SEQUENCE [LARGE SCALE GENOMIC DNA]</scope>
    <source>
        <strain evidence="2 3">ICMP2807</strain>
    </source>
</reference>
<feature type="compositionally biased region" description="Basic and acidic residues" evidence="1">
    <location>
        <begin position="10"/>
        <end position="47"/>
    </location>
</feature>
<protein>
    <submittedName>
        <fullName evidence="2">Uncharacterized protein</fullName>
    </submittedName>
</protein>
<name>A0A0F5K430_9BURK</name>
<evidence type="ECO:0000313" key="3">
    <source>
        <dbReference type="Proteomes" id="UP000033618"/>
    </source>
</evidence>
<organism evidence="2 3">
    <name type="scientific">Robbsia andropogonis</name>
    <dbReference type="NCBI Taxonomy" id="28092"/>
    <lineage>
        <taxon>Bacteria</taxon>
        <taxon>Pseudomonadati</taxon>
        <taxon>Pseudomonadota</taxon>
        <taxon>Betaproteobacteria</taxon>
        <taxon>Burkholderiales</taxon>
        <taxon>Burkholderiaceae</taxon>
        <taxon>Robbsia</taxon>
    </lineage>
</organism>
<evidence type="ECO:0000313" key="2">
    <source>
        <dbReference type="EMBL" id="KKB64619.1"/>
    </source>
</evidence>
<comment type="caution">
    <text evidence="2">The sequence shown here is derived from an EMBL/GenBank/DDBJ whole genome shotgun (WGS) entry which is preliminary data.</text>
</comment>
<dbReference type="EMBL" id="LAQU01000003">
    <property type="protein sequence ID" value="KKB64619.1"/>
    <property type="molecule type" value="Genomic_DNA"/>
</dbReference>
<gene>
    <name evidence="2" type="ORF">WM40_04095</name>
</gene>
<proteinExistence type="predicted"/>
<sequence>MTYATTQSTKQDHARNIAAALKKDEIDPNKHENPDRDNLSTDHRLDKDLEETFPASDAPATGGVTKIGTDGEETGKPRHQDEKKAGRSA</sequence>
<feature type="region of interest" description="Disordered" evidence="1">
    <location>
        <begin position="1"/>
        <end position="89"/>
    </location>
</feature>